<evidence type="ECO:0000313" key="1">
    <source>
        <dbReference type="EMBL" id="KAJ6035572.1"/>
    </source>
</evidence>
<keyword evidence="2" id="KW-1185">Reference proteome</keyword>
<dbReference type="Proteomes" id="UP001219568">
    <property type="component" value="Unassembled WGS sequence"/>
</dbReference>
<reference evidence="1" key="1">
    <citation type="journal article" date="2023" name="IMA Fungus">
        <title>Comparative genomic study of the Penicillium genus elucidates a diverse pangenome and 15 lateral gene transfer events.</title>
        <authorList>
            <person name="Petersen C."/>
            <person name="Sorensen T."/>
            <person name="Nielsen M.R."/>
            <person name="Sondergaard T.E."/>
            <person name="Sorensen J.L."/>
            <person name="Fitzpatrick D.A."/>
            <person name="Frisvad J.C."/>
            <person name="Nielsen K.L."/>
        </authorList>
    </citation>
    <scope>NUCLEOTIDE SEQUENCE</scope>
    <source>
        <strain evidence="1">IBT 15450</strain>
    </source>
</reference>
<dbReference type="AlphaFoldDB" id="A0AAD6N7G6"/>
<sequence>MQNNVPVGTQAVEGQEYVIRGAILFQEAPYDREVTGNGDSIMVYDPNADMSSPPYWENGDDPSKEETSLVPARHKVRVIAAVAIAAVVKFRRV</sequence>
<gene>
    <name evidence="1" type="ORF">N7460_009747</name>
</gene>
<accession>A0AAD6N7G6</accession>
<organism evidence="1 2">
    <name type="scientific">Penicillium canescens</name>
    <dbReference type="NCBI Taxonomy" id="5083"/>
    <lineage>
        <taxon>Eukaryota</taxon>
        <taxon>Fungi</taxon>
        <taxon>Dikarya</taxon>
        <taxon>Ascomycota</taxon>
        <taxon>Pezizomycotina</taxon>
        <taxon>Eurotiomycetes</taxon>
        <taxon>Eurotiomycetidae</taxon>
        <taxon>Eurotiales</taxon>
        <taxon>Aspergillaceae</taxon>
        <taxon>Penicillium</taxon>
    </lineage>
</organism>
<protein>
    <submittedName>
        <fullName evidence="1">Uncharacterized protein</fullName>
    </submittedName>
</protein>
<proteinExistence type="predicted"/>
<dbReference type="EMBL" id="JAQJZL010000010">
    <property type="protein sequence ID" value="KAJ6035572.1"/>
    <property type="molecule type" value="Genomic_DNA"/>
</dbReference>
<evidence type="ECO:0000313" key="2">
    <source>
        <dbReference type="Proteomes" id="UP001219568"/>
    </source>
</evidence>
<name>A0AAD6N7G6_PENCN</name>
<comment type="caution">
    <text evidence="1">The sequence shown here is derived from an EMBL/GenBank/DDBJ whole genome shotgun (WGS) entry which is preliminary data.</text>
</comment>
<reference evidence="1" key="2">
    <citation type="submission" date="2023-01" db="EMBL/GenBank/DDBJ databases">
        <authorList>
            <person name="Petersen C."/>
        </authorList>
    </citation>
    <scope>NUCLEOTIDE SEQUENCE</scope>
    <source>
        <strain evidence="1">IBT 15450</strain>
    </source>
</reference>